<keyword evidence="2" id="KW-1185">Reference proteome</keyword>
<dbReference type="Proteomes" id="UP001055072">
    <property type="component" value="Unassembled WGS sequence"/>
</dbReference>
<evidence type="ECO:0000313" key="2">
    <source>
        <dbReference type="Proteomes" id="UP001055072"/>
    </source>
</evidence>
<organism evidence="1 2">
    <name type="scientific">Irpex rosettiformis</name>
    <dbReference type="NCBI Taxonomy" id="378272"/>
    <lineage>
        <taxon>Eukaryota</taxon>
        <taxon>Fungi</taxon>
        <taxon>Dikarya</taxon>
        <taxon>Basidiomycota</taxon>
        <taxon>Agaricomycotina</taxon>
        <taxon>Agaricomycetes</taxon>
        <taxon>Polyporales</taxon>
        <taxon>Irpicaceae</taxon>
        <taxon>Irpex</taxon>
    </lineage>
</organism>
<gene>
    <name evidence="1" type="ORF">BDY19DRAFT_299698</name>
</gene>
<sequence>MEGGKFTTEVYMLTTSALSQRQKIRHVATFEYPTVRRTYVDMVGYLNCYLSHPDSRPCRGRFSRKRPPRSFEHSFDTELLTVSRHFQDLHVLHCIPMSIFSTVEERLKSYDSRSVGAPVIRWEAWGPENTRCFLDMQDDYQPVHFGHQVLLGDLMLLDFNQLAINRDLQPITQHCNRIRNDEPTPTKKAYWSLRKGRLGKSQSHSDEDLQVDDMYAQDSDVRIISFPSVISRGEVFDEDVVTTLPYRKTYLKWDRNRIYPQIFFGGERWAAMSRDGPGAGYNAGESYSVFCRRRAPCL</sequence>
<proteinExistence type="predicted"/>
<dbReference type="EMBL" id="MU274919">
    <property type="protein sequence ID" value="KAI0087093.1"/>
    <property type="molecule type" value="Genomic_DNA"/>
</dbReference>
<name>A0ACB8TYJ2_9APHY</name>
<protein>
    <submittedName>
        <fullName evidence="1">Uncharacterized protein</fullName>
    </submittedName>
</protein>
<comment type="caution">
    <text evidence="1">The sequence shown here is derived from an EMBL/GenBank/DDBJ whole genome shotgun (WGS) entry which is preliminary data.</text>
</comment>
<evidence type="ECO:0000313" key="1">
    <source>
        <dbReference type="EMBL" id="KAI0087093.1"/>
    </source>
</evidence>
<reference evidence="1" key="1">
    <citation type="journal article" date="2021" name="Environ. Microbiol.">
        <title>Gene family expansions and transcriptome signatures uncover fungal adaptations to wood decay.</title>
        <authorList>
            <person name="Hage H."/>
            <person name="Miyauchi S."/>
            <person name="Viragh M."/>
            <person name="Drula E."/>
            <person name="Min B."/>
            <person name="Chaduli D."/>
            <person name="Navarro D."/>
            <person name="Favel A."/>
            <person name="Norest M."/>
            <person name="Lesage-Meessen L."/>
            <person name="Balint B."/>
            <person name="Merenyi Z."/>
            <person name="de Eugenio L."/>
            <person name="Morin E."/>
            <person name="Martinez A.T."/>
            <person name="Baldrian P."/>
            <person name="Stursova M."/>
            <person name="Martinez M.J."/>
            <person name="Novotny C."/>
            <person name="Magnuson J.K."/>
            <person name="Spatafora J.W."/>
            <person name="Maurice S."/>
            <person name="Pangilinan J."/>
            <person name="Andreopoulos W."/>
            <person name="LaButti K."/>
            <person name="Hundley H."/>
            <person name="Na H."/>
            <person name="Kuo A."/>
            <person name="Barry K."/>
            <person name="Lipzen A."/>
            <person name="Henrissat B."/>
            <person name="Riley R."/>
            <person name="Ahrendt S."/>
            <person name="Nagy L.G."/>
            <person name="Grigoriev I.V."/>
            <person name="Martin F."/>
            <person name="Rosso M.N."/>
        </authorList>
    </citation>
    <scope>NUCLEOTIDE SEQUENCE</scope>
    <source>
        <strain evidence="1">CBS 384.51</strain>
    </source>
</reference>
<accession>A0ACB8TYJ2</accession>